<comment type="caution">
    <text evidence="2">The sequence shown here is derived from an EMBL/GenBank/DDBJ whole genome shotgun (WGS) entry which is preliminary data.</text>
</comment>
<evidence type="ECO:0000313" key="3">
    <source>
        <dbReference type="Proteomes" id="UP000616724"/>
    </source>
</evidence>
<accession>A0A8J3RPU3</accession>
<evidence type="ECO:0000313" key="2">
    <source>
        <dbReference type="EMBL" id="GIH78021.1"/>
    </source>
</evidence>
<dbReference type="EMBL" id="BOOH01000036">
    <property type="protein sequence ID" value="GIH78021.1"/>
    <property type="molecule type" value="Genomic_DNA"/>
</dbReference>
<dbReference type="AlphaFoldDB" id="A0A8J3RPU3"/>
<reference evidence="2 3" key="1">
    <citation type="submission" date="2021-01" db="EMBL/GenBank/DDBJ databases">
        <title>Whole genome shotgun sequence of Planobispora longispora NBRC 13918.</title>
        <authorList>
            <person name="Komaki H."/>
            <person name="Tamura T."/>
        </authorList>
    </citation>
    <scope>NUCLEOTIDE SEQUENCE [LARGE SCALE GENOMIC DNA]</scope>
    <source>
        <strain evidence="2 3">NBRC 13918</strain>
    </source>
</reference>
<gene>
    <name evidence="2" type="ORF">Plo01_44500</name>
</gene>
<feature type="region of interest" description="Disordered" evidence="1">
    <location>
        <begin position="1"/>
        <end position="98"/>
    </location>
</feature>
<sequence>MGPAGGVTLGILLIGPGMREPERQEERAMVQSEETGAGGRESTGEAGGGRPGEEPAPGGRENQPPLAQSPDAEPEGDAQPGAERDWLPSHAQSPDDME</sequence>
<protein>
    <submittedName>
        <fullName evidence="2">Uncharacterized protein</fullName>
    </submittedName>
</protein>
<evidence type="ECO:0000256" key="1">
    <source>
        <dbReference type="SAM" id="MobiDB-lite"/>
    </source>
</evidence>
<keyword evidence="3" id="KW-1185">Reference proteome</keyword>
<organism evidence="2 3">
    <name type="scientific">Planobispora longispora</name>
    <dbReference type="NCBI Taxonomy" id="28887"/>
    <lineage>
        <taxon>Bacteria</taxon>
        <taxon>Bacillati</taxon>
        <taxon>Actinomycetota</taxon>
        <taxon>Actinomycetes</taxon>
        <taxon>Streptosporangiales</taxon>
        <taxon>Streptosporangiaceae</taxon>
        <taxon>Planobispora</taxon>
    </lineage>
</organism>
<feature type="compositionally biased region" description="Gly residues" evidence="1">
    <location>
        <begin position="36"/>
        <end position="50"/>
    </location>
</feature>
<dbReference type="Proteomes" id="UP000616724">
    <property type="component" value="Unassembled WGS sequence"/>
</dbReference>
<name>A0A8J3RPU3_9ACTN</name>
<feature type="compositionally biased region" description="Basic and acidic residues" evidence="1">
    <location>
        <begin position="19"/>
        <end position="28"/>
    </location>
</feature>
<proteinExistence type="predicted"/>